<protein>
    <submittedName>
        <fullName evidence="3">CAAX amino protease</fullName>
    </submittedName>
</protein>
<feature type="transmembrane region" description="Helical" evidence="1">
    <location>
        <begin position="247"/>
        <end position="268"/>
    </location>
</feature>
<comment type="caution">
    <text evidence="3">The sequence shown here is derived from an EMBL/GenBank/DDBJ whole genome shotgun (WGS) entry which is preliminary data.</text>
</comment>
<proteinExistence type="predicted"/>
<keyword evidence="1" id="KW-0472">Membrane</keyword>
<evidence type="ECO:0000259" key="2">
    <source>
        <dbReference type="Pfam" id="PF02517"/>
    </source>
</evidence>
<dbReference type="EMBL" id="BAAALV010000002">
    <property type="protein sequence ID" value="GAA1910294.1"/>
    <property type="molecule type" value="Genomic_DNA"/>
</dbReference>
<keyword evidence="1" id="KW-0812">Transmembrane</keyword>
<evidence type="ECO:0000313" key="3">
    <source>
        <dbReference type="EMBL" id="GAA1910294.1"/>
    </source>
</evidence>
<dbReference type="Proteomes" id="UP001500784">
    <property type="component" value="Unassembled WGS sequence"/>
</dbReference>
<accession>A0ABN2P2H6</accession>
<dbReference type="InterPro" id="IPR003675">
    <property type="entry name" value="Rce1/LyrA-like_dom"/>
</dbReference>
<dbReference type="GO" id="GO:0006508">
    <property type="term" value="P:proteolysis"/>
    <property type="evidence" value="ECO:0007669"/>
    <property type="project" value="UniProtKB-KW"/>
</dbReference>
<keyword evidence="4" id="KW-1185">Reference proteome</keyword>
<feature type="transmembrane region" description="Helical" evidence="1">
    <location>
        <begin position="87"/>
        <end position="107"/>
    </location>
</feature>
<keyword evidence="1" id="KW-1133">Transmembrane helix</keyword>
<evidence type="ECO:0000256" key="1">
    <source>
        <dbReference type="SAM" id="Phobius"/>
    </source>
</evidence>
<gene>
    <name evidence="3" type="ORF">GCM10009688_13860</name>
</gene>
<feature type="domain" description="CAAX prenyl protease 2/Lysostaphin resistance protein A-like" evidence="2">
    <location>
        <begin position="167"/>
        <end position="258"/>
    </location>
</feature>
<feature type="transmembrane region" description="Helical" evidence="1">
    <location>
        <begin position="280"/>
        <end position="298"/>
    </location>
</feature>
<keyword evidence="3" id="KW-0378">Hydrolase</keyword>
<feature type="transmembrane region" description="Helical" evidence="1">
    <location>
        <begin position="127"/>
        <end position="149"/>
    </location>
</feature>
<reference evidence="3 4" key="1">
    <citation type="journal article" date="2019" name="Int. J. Syst. Evol. Microbiol.">
        <title>The Global Catalogue of Microorganisms (GCM) 10K type strain sequencing project: providing services to taxonomists for standard genome sequencing and annotation.</title>
        <authorList>
            <consortium name="The Broad Institute Genomics Platform"/>
            <consortium name="The Broad Institute Genome Sequencing Center for Infectious Disease"/>
            <person name="Wu L."/>
            <person name="Ma J."/>
        </authorList>
    </citation>
    <scope>NUCLEOTIDE SEQUENCE [LARGE SCALE GENOMIC DNA]</scope>
    <source>
        <strain evidence="3 4">JCM 13316</strain>
    </source>
</reference>
<dbReference type="GO" id="GO:0008233">
    <property type="term" value="F:peptidase activity"/>
    <property type="evidence" value="ECO:0007669"/>
    <property type="project" value="UniProtKB-KW"/>
</dbReference>
<dbReference type="Pfam" id="PF02517">
    <property type="entry name" value="Rce1-like"/>
    <property type="match status" value="1"/>
</dbReference>
<evidence type="ECO:0000313" key="4">
    <source>
        <dbReference type="Proteomes" id="UP001500784"/>
    </source>
</evidence>
<feature type="transmembrane region" description="Helical" evidence="1">
    <location>
        <begin position="36"/>
        <end position="67"/>
    </location>
</feature>
<feature type="transmembrane region" description="Helical" evidence="1">
    <location>
        <begin position="195"/>
        <end position="216"/>
    </location>
</feature>
<name>A0ABN2P2H6_9MICC</name>
<feature type="transmembrane region" description="Helical" evidence="1">
    <location>
        <begin position="164"/>
        <end position="183"/>
    </location>
</feature>
<organism evidence="3 4">
    <name type="scientific">Arthrobacter gandavensis</name>
    <dbReference type="NCBI Taxonomy" id="169960"/>
    <lineage>
        <taxon>Bacteria</taxon>
        <taxon>Bacillati</taxon>
        <taxon>Actinomycetota</taxon>
        <taxon>Actinomycetes</taxon>
        <taxon>Micrococcales</taxon>
        <taxon>Micrococcaceae</taxon>
        <taxon>Arthrobacter</taxon>
    </lineage>
</organism>
<keyword evidence="3" id="KW-0645">Protease</keyword>
<dbReference type="RefSeq" id="WP_152226077.1">
    <property type="nucleotide sequence ID" value="NZ_BAAALV010000002.1"/>
</dbReference>
<sequence length="320" mass="33516">MVPPPSLHAQPAAAPQWTAFHRLARLRPDYRWWRPVLTLLCAAGIYCVLVLASVVFLFILGFFVPAVATTVDNAVSADTDLRDPGQLAFLLGAVCLLWPAAALGVRWGGRRSAGTLSSVTGRLRWQLFPRLLAAAAGLVLAGSAVTLLLPAEPSGESTGSGATGGWWLMLLVVVAVVPFQAAAEEYAFRGLLMQVIGSWLRHPAFAILLPVPFFVLGHGYGLVGQIDVAVFAVAAGWLTWHTGGLEAAIALHVVNNLVVLALGAVGLADPNAVDLPLAHLPVSMGVVLAYVLLAVRWFPRSGTLQRPAPSGTAAADGPAG</sequence>